<evidence type="ECO:0000256" key="2">
    <source>
        <dbReference type="SAM" id="SignalP"/>
    </source>
</evidence>
<accession>A0A1L3I0P9</accession>
<dbReference type="STRING" id="1844006.PhaeoP97_00247"/>
<keyword evidence="2" id="KW-0732">Signal</keyword>
<evidence type="ECO:0000259" key="4">
    <source>
        <dbReference type="Pfam" id="PF13550"/>
    </source>
</evidence>
<proteinExistence type="predicted"/>
<feature type="transmembrane region" description="Helical" evidence="1">
    <location>
        <begin position="31"/>
        <end position="54"/>
    </location>
</feature>
<dbReference type="Pfam" id="PF13550">
    <property type="entry name" value="Phage-tail_3"/>
    <property type="match status" value="1"/>
</dbReference>
<reference evidence="6" key="1">
    <citation type="submission" date="2016-07" db="EMBL/GenBank/DDBJ databases">
        <title>Phaeobacter portensis sp. nov., a tropodithietic acid producing bacterium isolated from a German harbor.</title>
        <authorList>
            <person name="Freese H.M."/>
            <person name="Bunk B."/>
            <person name="Breider S."/>
            <person name="Brinkhoff T."/>
        </authorList>
    </citation>
    <scope>NUCLEOTIDE SEQUENCE [LARGE SCALE GENOMIC DNA]</scope>
    <source>
        <strain evidence="6">P97</strain>
    </source>
</reference>
<dbReference type="InterPro" id="IPR053171">
    <property type="entry name" value="Viral_Tip_Attach_Protein"/>
</dbReference>
<keyword evidence="1" id="KW-0472">Membrane</keyword>
<evidence type="ECO:0000313" key="6">
    <source>
        <dbReference type="Proteomes" id="UP000183859"/>
    </source>
</evidence>
<organism evidence="5 6">
    <name type="scientific">Phaeobacter porticola</name>
    <dbReference type="NCBI Taxonomy" id="1844006"/>
    <lineage>
        <taxon>Bacteria</taxon>
        <taxon>Pseudomonadati</taxon>
        <taxon>Pseudomonadota</taxon>
        <taxon>Alphaproteobacteria</taxon>
        <taxon>Rhodobacterales</taxon>
        <taxon>Roseobacteraceae</taxon>
        <taxon>Phaeobacter</taxon>
    </lineage>
</organism>
<dbReference type="Proteomes" id="UP000183859">
    <property type="component" value="Chromosome"/>
</dbReference>
<dbReference type="EMBL" id="CP016364">
    <property type="protein sequence ID" value="APG45699.1"/>
    <property type="molecule type" value="Genomic_DNA"/>
</dbReference>
<name>A0A1L3I0P9_9RHOB</name>
<evidence type="ECO:0000313" key="5">
    <source>
        <dbReference type="EMBL" id="APG45699.1"/>
    </source>
</evidence>
<keyword evidence="6" id="KW-1185">Reference proteome</keyword>
<dbReference type="KEGG" id="php:PhaeoP97_00247"/>
<keyword evidence="1" id="KW-0812">Transmembrane</keyword>
<dbReference type="InterPro" id="IPR015406">
    <property type="entry name" value="GpJ_CSF"/>
</dbReference>
<evidence type="ECO:0000256" key="1">
    <source>
        <dbReference type="SAM" id="Phobius"/>
    </source>
</evidence>
<dbReference type="OrthoDB" id="7822067at2"/>
<evidence type="ECO:0000259" key="3">
    <source>
        <dbReference type="Pfam" id="PF09327"/>
    </source>
</evidence>
<dbReference type="InterPro" id="IPR032876">
    <property type="entry name" value="J_dom"/>
</dbReference>
<dbReference type="PANTHER" id="PTHR36251:SF2">
    <property type="entry name" value="GIFSY-2 PROPHAGE HOST SPECIFICITY PROTEIN J, PHAGE LAMBDA"/>
    <property type="match status" value="1"/>
</dbReference>
<feature type="domain" description="Tip attachment protein J" evidence="4">
    <location>
        <begin position="305"/>
        <end position="460"/>
    </location>
</feature>
<feature type="signal peptide" evidence="2">
    <location>
        <begin position="1"/>
        <end position="21"/>
    </location>
</feature>
<evidence type="ECO:0008006" key="7">
    <source>
        <dbReference type="Google" id="ProtNLM"/>
    </source>
</evidence>
<protein>
    <recommendedName>
        <fullName evidence="7">Tip attachment protein J domain-containing protein</fullName>
    </recommendedName>
</protein>
<dbReference type="RefSeq" id="WP_072503519.1">
    <property type="nucleotide sequence ID" value="NZ_CP016364.1"/>
</dbReference>
<keyword evidence="1" id="KW-1133">Transmembrane helix</keyword>
<sequence precursor="true">MKNLLFAALVYLLASSGPADAAPVIAAFQAVAAFVGTLGVVGSALLQLAIGSAMSMIAKSKLRKAQGQNSGIQTEVTLTGGTNSESFILGYYGTAGTWVCPPLSRGDRLKVLTYVIDLAGMPGHSLEDVFVNGEKLKLDGKIKHGKTVTSKPDSFKGLVTVTYFDGSQTKAPVMMQRNYGTDPDFPWTAEMVGRGRCYVIVEFTHDAKVFSGLPRMRFGLRGLPLLDPRVGEVMQFDNLALLAYSVLRGFEFPDGTRWGGEASLADLPLSVWSAAMNEADRLIATKDENEEPQFRGGFEIKIAETEPAEVLERFMDACTGDLAEEGGTWYVRMGAPQVPSAFLTDDDLIVDAPMSLTPFAGLADSMNSLTLKYPNPAIAWEVSEAERILRPELEAQHEGRRLSEDLSLSACPFPLQVQRVGKAYIEDAQRDVLHSFTLPPDFAHLSPLSVVSWTSEHNQYDGKHFSIEKKVIHPHDLLASVEVREVDPADHSWSTDDELPVPDGVTQLTPPVLFILNGVRVAPVDILDSDGNPRRAAIEVSQIPIVEGIEWRVFDFAGTRIADGVAMDVGDTFLITQGILPGHTYFVSLRVADEVNVDWSAWYEVNTNDVRLGPDDLSEEVWQYVDGVAVSALNDFNGNMTYALEKLAQVDLENRVSGFLETARIEGEVNEKTEALSSEMDGVRADLVQNYITAAMQDSALAMLRTSLTAEIDGVSASLSTSYYTIAQVNSAISAARTSLRSEIAGVSATLNADYYTIAQTNSAISAATTSVTSTLDNLTTTVNQVQSSVDGVKGTYGVQVNNNGVVTGFGLVSELINGSVSTTFTVQADRFVVASSSGGGAVSPFLISGGKVYIRDAVIRNASISSAKIKALAVDTLHIKGKAVDTRQIAENAATTFYEATGGTGYKRIQIRNIHDEPITLIIQVLYDCQDDSGSAARFAGVKIYKEQTAGGKNNLLSSVGDGSTGDGEVAAADGTEVVTTTINPGITRYISVYPEGRVVRRCDMIIFQRQR</sequence>
<dbReference type="PANTHER" id="PTHR36251">
    <property type="entry name" value="FELS-1 PROPHAGE HOST SPECIFICITY PROTEIN-RELATED"/>
    <property type="match status" value="1"/>
</dbReference>
<feature type="domain" description="Tip attachment protein J central straight fiber" evidence="3">
    <location>
        <begin position="781"/>
        <end position="883"/>
    </location>
</feature>
<dbReference type="AlphaFoldDB" id="A0A1L3I0P9"/>
<feature type="chain" id="PRO_5012521179" description="Tip attachment protein J domain-containing protein" evidence="2">
    <location>
        <begin position="22"/>
        <end position="1013"/>
    </location>
</feature>
<gene>
    <name evidence="5" type="ORF">PhaeoP97_00247</name>
</gene>
<dbReference type="Pfam" id="PF09327">
    <property type="entry name" value="Phage_Tail_Tip"/>
    <property type="match status" value="1"/>
</dbReference>